<dbReference type="EMBL" id="LMVP01000007">
    <property type="protein sequence ID" value="PAV14422.1"/>
    <property type="molecule type" value="Genomic_DNA"/>
</dbReference>
<dbReference type="SMART" id="SM00564">
    <property type="entry name" value="PQQ"/>
    <property type="match status" value="4"/>
</dbReference>
<accession>A0A2A2HYD1</accession>
<dbReference type="Proteomes" id="UP000218164">
    <property type="component" value="Unassembled WGS sequence"/>
</dbReference>
<dbReference type="InterPro" id="IPR015943">
    <property type="entry name" value="WD40/YVTN_repeat-like_dom_sf"/>
</dbReference>
<dbReference type="InterPro" id="IPR018391">
    <property type="entry name" value="PQQ_b-propeller_rpt"/>
</dbReference>
<dbReference type="SUPFAM" id="SSF50998">
    <property type="entry name" value="Quinoprotein alcohol dehydrogenase-like"/>
    <property type="match status" value="1"/>
</dbReference>
<protein>
    <recommendedName>
        <fullName evidence="1">Pyrrolo-quinoline quinone repeat domain-containing protein</fullName>
    </recommendedName>
</protein>
<dbReference type="PANTHER" id="PTHR34512:SF30">
    <property type="entry name" value="OUTER MEMBRANE PROTEIN ASSEMBLY FACTOR BAMB"/>
    <property type="match status" value="1"/>
</dbReference>
<name>A0A2A2HYD1_9EURY</name>
<dbReference type="InterPro" id="IPR002372">
    <property type="entry name" value="PQQ_rpt_dom"/>
</dbReference>
<dbReference type="OrthoDB" id="136025at2157"/>
<feature type="domain" description="Pyrrolo-quinoline quinone repeat" evidence="1">
    <location>
        <begin position="139"/>
        <end position="324"/>
    </location>
</feature>
<evidence type="ECO:0000313" key="3">
    <source>
        <dbReference type="Proteomes" id="UP000218164"/>
    </source>
</evidence>
<reference evidence="2 3" key="1">
    <citation type="journal article" date="2017" name="BMC Genomics">
        <title>Genomic analysis of methanogenic archaea reveals a shift towards energy conservation.</title>
        <authorList>
            <person name="Gilmore S.P."/>
            <person name="Henske J.K."/>
            <person name="Sexton J.A."/>
            <person name="Solomon K.V."/>
            <person name="Seppala S."/>
            <person name="Yoo J.I."/>
            <person name="Huyett L.M."/>
            <person name="Pressman A."/>
            <person name="Cogan J.Z."/>
            <person name="Kivenson V."/>
            <person name="Peng X."/>
            <person name="Tan Y."/>
            <person name="Valentine D.L."/>
            <person name="O'Malley M.A."/>
        </authorList>
    </citation>
    <scope>NUCLEOTIDE SEQUENCE [LARGE SCALE GENOMIC DNA]</scope>
    <source>
        <strain evidence="2 3">MC-15</strain>
    </source>
</reference>
<dbReference type="AlphaFoldDB" id="A0A2A2HYD1"/>
<dbReference type="PANTHER" id="PTHR34512">
    <property type="entry name" value="CELL SURFACE PROTEIN"/>
    <property type="match status" value="1"/>
</dbReference>
<comment type="caution">
    <text evidence="2">The sequence shown here is derived from an EMBL/GenBank/DDBJ whole genome shotgun (WGS) entry which is preliminary data.</text>
</comment>
<evidence type="ECO:0000259" key="1">
    <source>
        <dbReference type="Pfam" id="PF13360"/>
    </source>
</evidence>
<proteinExistence type="predicted"/>
<dbReference type="InterPro" id="IPR011047">
    <property type="entry name" value="Quinoprotein_ADH-like_sf"/>
</dbReference>
<keyword evidence="3" id="KW-1185">Reference proteome</keyword>
<gene>
    <name evidence="2" type="ORF">ASJ81_14005</name>
</gene>
<dbReference type="RefSeq" id="WP_095642819.1">
    <property type="nucleotide sequence ID" value="NZ_LMVP01000007.1"/>
</dbReference>
<dbReference type="Pfam" id="PF13360">
    <property type="entry name" value="PQQ_2"/>
    <property type="match status" value="1"/>
</dbReference>
<evidence type="ECO:0000313" key="2">
    <source>
        <dbReference type="EMBL" id="PAV14422.1"/>
    </source>
</evidence>
<organism evidence="2 3">
    <name type="scientific">Methanosarcina spelaei</name>
    <dbReference type="NCBI Taxonomy" id="1036679"/>
    <lineage>
        <taxon>Archaea</taxon>
        <taxon>Methanobacteriati</taxon>
        <taxon>Methanobacteriota</taxon>
        <taxon>Stenosarchaea group</taxon>
        <taxon>Methanomicrobia</taxon>
        <taxon>Methanosarcinales</taxon>
        <taxon>Methanosarcinaceae</taxon>
        <taxon>Methanosarcina</taxon>
    </lineage>
</organism>
<sequence>MKNRNLFLLLISMVIIGLLPMAASASSWPSFQGNNNNNGVTDEDITTTFATNWTSQTAAGDYAGLDSGAVIDDNNVTYCVNYNGTVYAFNLITGAQKWVNTNIANNDPYSYEVSVPAYNNDRLYVGLSNGNYGNTNIGSTIYALNATTGAVVWYNSSDTYFPSNYQIDSPIKYDSGKLYFSSVEFDANYNTIGGYFYCVDASNGNVVWRNDSSTRGYYGAAPAIIDDYVVVGDDAGIVRSFNKATGSLVSYLDASAYGSIRSGIVYKDGYIYFTAKPGYLLKASISSSGILSNLQSSSSFGSGVYSTSTPAVTDDYIYVGTDNGDYYNPIGTVKCFGTDLSLISESSNLGGLIKASPVVTTNTAGQERVYVTTNNNTGKCYWLTFNTTSERFTNSGYWQPNGSTYTLQGIAFANGYLVYGNDAGYLYGATGF</sequence>
<dbReference type="Gene3D" id="2.130.10.10">
    <property type="entry name" value="YVTN repeat-like/Quinoprotein amine dehydrogenase"/>
    <property type="match status" value="1"/>
</dbReference>